<name>A0A7X1B1R0_9BACT</name>
<organism evidence="5 6">
    <name type="scientific">Puniceicoccus vermicola</name>
    <dbReference type="NCBI Taxonomy" id="388746"/>
    <lineage>
        <taxon>Bacteria</taxon>
        <taxon>Pseudomonadati</taxon>
        <taxon>Verrucomicrobiota</taxon>
        <taxon>Opitutia</taxon>
        <taxon>Puniceicoccales</taxon>
        <taxon>Puniceicoccaceae</taxon>
        <taxon>Puniceicoccus</taxon>
    </lineage>
</organism>
<keyword evidence="2" id="KW-0456">Lyase</keyword>
<evidence type="ECO:0000256" key="2">
    <source>
        <dbReference type="ARBA" id="ARBA00023239"/>
    </source>
</evidence>
<dbReference type="EMBL" id="JACHVA010000138">
    <property type="protein sequence ID" value="MBC2604028.1"/>
    <property type="molecule type" value="Genomic_DNA"/>
</dbReference>
<dbReference type="GO" id="GO:0016740">
    <property type="term" value="F:transferase activity"/>
    <property type="evidence" value="ECO:0007669"/>
    <property type="project" value="UniProtKB-KW"/>
</dbReference>
<gene>
    <name evidence="5" type="ORF">H5P30_19780</name>
</gene>
<dbReference type="Gene3D" id="3.40.50.880">
    <property type="match status" value="1"/>
</dbReference>
<protein>
    <submittedName>
        <fullName evidence="5">Type 1 glutamine amidotransferase domain-containing protein</fullName>
    </submittedName>
</protein>
<keyword evidence="1" id="KW-0346">Stress response</keyword>
<dbReference type="GO" id="GO:0019172">
    <property type="term" value="F:glyoxalase III activity"/>
    <property type="evidence" value="ECO:0007669"/>
    <property type="project" value="TreeGrafter"/>
</dbReference>
<reference evidence="5 6" key="1">
    <citation type="submission" date="2020-07" db="EMBL/GenBank/DDBJ databases">
        <authorList>
            <person name="Feng X."/>
        </authorList>
    </citation>
    <scope>NUCLEOTIDE SEQUENCE [LARGE SCALE GENOMIC DNA]</scope>
    <source>
        <strain evidence="5 6">JCM14086</strain>
    </source>
</reference>
<comment type="similarity">
    <text evidence="3">Belongs to the peptidase C56 family. HSP31-like subfamily.</text>
</comment>
<dbReference type="SUPFAM" id="SSF52317">
    <property type="entry name" value="Class I glutamine amidotransferase-like"/>
    <property type="match status" value="1"/>
</dbReference>
<dbReference type="Proteomes" id="UP000525652">
    <property type="component" value="Unassembled WGS sequence"/>
</dbReference>
<dbReference type="AlphaFoldDB" id="A0A7X1B1R0"/>
<keyword evidence="5" id="KW-0315">Glutamine amidotransferase</keyword>
<dbReference type="GO" id="GO:0005737">
    <property type="term" value="C:cytoplasm"/>
    <property type="evidence" value="ECO:0007669"/>
    <property type="project" value="TreeGrafter"/>
</dbReference>
<dbReference type="RefSeq" id="WP_185694645.1">
    <property type="nucleotide sequence ID" value="NZ_JBEPNX010000001.1"/>
</dbReference>
<dbReference type="PANTHER" id="PTHR48094:SF11">
    <property type="entry name" value="GLUTATHIONE-INDEPENDENT GLYOXALASE HSP31-RELATED"/>
    <property type="match status" value="1"/>
</dbReference>
<dbReference type="CDD" id="cd03141">
    <property type="entry name" value="GATase1_Hsp31_like"/>
    <property type="match status" value="1"/>
</dbReference>
<evidence type="ECO:0000256" key="3">
    <source>
        <dbReference type="ARBA" id="ARBA00038493"/>
    </source>
</evidence>
<dbReference type="InterPro" id="IPR002818">
    <property type="entry name" value="DJ-1/PfpI"/>
</dbReference>
<dbReference type="GO" id="GO:0019243">
    <property type="term" value="P:methylglyoxal catabolic process to D-lactate via S-lactoyl-glutathione"/>
    <property type="evidence" value="ECO:0007669"/>
    <property type="project" value="TreeGrafter"/>
</dbReference>
<evidence type="ECO:0000313" key="6">
    <source>
        <dbReference type="Proteomes" id="UP000525652"/>
    </source>
</evidence>
<comment type="caution">
    <text evidence="5">The sequence shown here is derived from an EMBL/GenBank/DDBJ whole genome shotgun (WGS) entry which is preliminary data.</text>
</comment>
<accession>A0A7X1B1R0</accession>
<evidence type="ECO:0000256" key="1">
    <source>
        <dbReference type="ARBA" id="ARBA00023016"/>
    </source>
</evidence>
<feature type="domain" description="DJ-1/PfpI" evidence="4">
    <location>
        <begin position="50"/>
        <end position="245"/>
    </location>
</feature>
<sequence>MSRQSLSLIFISILLALPISGLWAKDSILLVVTNHSELGDTGKETGYFLSEVAHPWKVFRDAGYEVVFGSPEGGFAPMDPKSFDLEDSVNLEFWQNLDAVEGLATTLSLEEVDPDEFAAVFFAGGHGAMWDFPEDSDLQETAVSIYESGGAVGAVCHGPAALVNIQLSDGSYLVEGKKVGGFTNSEEEAVGLTDTVPFLLESRLEERGGDFVAGADFQEQVVTDERLVTGQNPASAEAAAEAIVKILQGSK</sequence>
<evidence type="ECO:0000313" key="5">
    <source>
        <dbReference type="EMBL" id="MBC2604028.1"/>
    </source>
</evidence>
<proteinExistence type="inferred from homology"/>
<dbReference type="InterPro" id="IPR050325">
    <property type="entry name" value="Prot/Nucl_acid_deglycase"/>
</dbReference>
<keyword evidence="5" id="KW-0808">Transferase</keyword>
<dbReference type="InterPro" id="IPR029062">
    <property type="entry name" value="Class_I_gatase-like"/>
</dbReference>
<dbReference type="Pfam" id="PF01965">
    <property type="entry name" value="DJ-1_PfpI"/>
    <property type="match status" value="1"/>
</dbReference>
<keyword evidence="6" id="KW-1185">Reference proteome</keyword>
<evidence type="ECO:0000259" key="4">
    <source>
        <dbReference type="Pfam" id="PF01965"/>
    </source>
</evidence>
<dbReference type="PANTHER" id="PTHR48094">
    <property type="entry name" value="PROTEIN/NUCLEIC ACID DEGLYCASE DJ-1-RELATED"/>
    <property type="match status" value="1"/>
</dbReference>